<evidence type="ECO:0000256" key="1">
    <source>
        <dbReference type="SAM" id="Coils"/>
    </source>
</evidence>
<dbReference type="Gene3D" id="3.30.70.1820">
    <property type="entry name" value="L1 transposable element, RRM domain"/>
    <property type="match status" value="1"/>
</dbReference>
<dbReference type="InterPro" id="IPR004244">
    <property type="entry name" value="Transposase_22"/>
</dbReference>
<evidence type="ECO:0000313" key="3">
    <source>
        <dbReference type="Proteomes" id="UP001529510"/>
    </source>
</evidence>
<evidence type="ECO:0008006" key="4">
    <source>
        <dbReference type="Google" id="ProtNLM"/>
    </source>
</evidence>
<dbReference type="PANTHER" id="PTHR11505">
    <property type="entry name" value="L1 TRANSPOSABLE ELEMENT-RELATED"/>
    <property type="match status" value="1"/>
</dbReference>
<name>A0ABD0MTY0_CIRMR</name>
<gene>
    <name evidence="2" type="ORF">M9458_051970</name>
</gene>
<dbReference type="Proteomes" id="UP001529510">
    <property type="component" value="Unassembled WGS sequence"/>
</dbReference>
<keyword evidence="1" id="KW-0175">Coiled coil</keyword>
<protein>
    <recommendedName>
        <fullName evidence="4">L1 transposable element RRM domain-containing protein</fullName>
    </recommendedName>
</protein>
<sequence length="174" mass="19680">MGETESTTSRHANTEGEIGLEKILEELREFRKENNEKLADIKEDLNSTSKRIEEAENHIMEAEEQIQQTGAALVELLKVQTQLESKLTDQEGKSRWDNIQIYGVPEGSENGSSTITFIEKLLKDGLDLDPSTELQIQKAHRALAPKPTDSARPRSIVVKFLSFKTKEDILGQMW</sequence>
<dbReference type="EMBL" id="JAMKFB020000189">
    <property type="protein sequence ID" value="KAL0152247.1"/>
    <property type="molecule type" value="Genomic_DNA"/>
</dbReference>
<reference evidence="2 3" key="1">
    <citation type="submission" date="2024-05" db="EMBL/GenBank/DDBJ databases">
        <title>Genome sequencing and assembly of Indian major carp, Cirrhinus mrigala (Hamilton, 1822).</title>
        <authorList>
            <person name="Mohindra V."/>
            <person name="Chowdhury L.M."/>
            <person name="Lal K."/>
            <person name="Jena J.K."/>
        </authorList>
    </citation>
    <scope>NUCLEOTIDE SEQUENCE [LARGE SCALE GENOMIC DNA]</scope>
    <source>
        <strain evidence="2">CM1030</strain>
        <tissue evidence="2">Blood</tissue>
    </source>
</reference>
<comment type="caution">
    <text evidence="2">The sequence shown here is derived from an EMBL/GenBank/DDBJ whole genome shotgun (WGS) entry which is preliminary data.</text>
</comment>
<feature type="coiled-coil region" evidence="1">
    <location>
        <begin position="20"/>
        <end position="72"/>
    </location>
</feature>
<evidence type="ECO:0000313" key="2">
    <source>
        <dbReference type="EMBL" id="KAL0152247.1"/>
    </source>
</evidence>
<accession>A0ABD0MTY0</accession>
<organism evidence="2 3">
    <name type="scientific">Cirrhinus mrigala</name>
    <name type="common">Mrigala</name>
    <dbReference type="NCBI Taxonomy" id="683832"/>
    <lineage>
        <taxon>Eukaryota</taxon>
        <taxon>Metazoa</taxon>
        <taxon>Chordata</taxon>
        <taxon>Craniata</taxon>
        <taxon>Vertebrata</taxon>
        <taxon>Euteleostomi</taxon>
        <taxon>Actinopterygii</taxon>
        <taxon>Neopterygii</taxon>
        <taxon>Teleostei</taxon>
        <taxon>Ostariophysi</taxon>
        <taxon>Cypriniformes</taxon>
        <taxon>Cyprinidae</taxon>
        <taxon>Labeoninae</taxon>
        <taxon>Labeonini</taxon>
        <taxon>Cirrhinus</taxon>
    </lineage>
</organism>
<dbReference type="AlphaFoldDB" id="A0ABD0MTY0"/>
<keyword evidence="3" id="KW-1185">Reference proteome</keyword>
<proteinExistence type="predicted"/>